<keyword evidence="8" id="KW-1185">Reference proteome</keyword>
<keyword evidence="4 5" id="KW-0472">Membrane</keyword>
<evidence type="ECO:0000256" key="4">
    <source>
        <dbReference type="ARBA" id="ARBA00023136"/>
    </source>
</evidence>
<keyword evidence="2 5" id="KW-0812">Transmembrane</keyword>
<evidence type="ECO:0000313" key="7">
    <source>
        <dbReference type="EMBL" id="CRK74048.1"/>
    </source>
</evidence>
<reference evidence="7 8" key="1">
    <citation type="submission" date="2015-04" db="EMBL/GenBank/DDBJ databases">
        <authorList>
            <person name="Syromyatnikov M.Y."/>
            <person name="Popov V.N."/>
        </authorList>
    </citation>
    <scope>NUCLEOTIDE SEQUENCE [LARGE SCALE GENOMIC DNA]</scope>
    <source>
        <strain evidence="7 8">CECT 5292</strain>
    </source>
</reference>
<evidence type="ECO:0000256" key="1">
    <source>
        <dbReference type="ARBA" id="ARBA00004141"/>
    </source>
</evidence>
<dbReference type="STRING" id="282199.GCA_001049735_00072"/>
<dbReference type="GO" id="GO:0016020">
    <property type="term" value="C:membrane"/>
    <property type="evidence" value="ECO:0007669"/>
    <property type="project" value="UniProtKB-SubCell"/>
</dbReference>
<dbReference type="AlphaFoldDB" id="A0A0U1NH31"/>
<name>A0A0U1NH31_9RHOB</name>
<keyword evidence="3 5" id="KW-1133">Transmembrane helix</keyword>
<protein>
    <submittedName>
        <fullName evidence="7">RDD family protein</fullName>
    </submittedName>
</protein>
<dbReference type="OrthoDB" id="7270324at2"/>
<proteinExistence type="predicted"/>
<dbReference type="Proteomes" id="UP000048949">
    <property type="component" value="Unassembled WGS sequence"/>
</dbReference>
<sequence length="147" mass="16020">MYIALPDPVDQAEFYADVPLKRLLAWGIDTLIIAAISIALCLLTLGVGFFIFFAVFFSVSFIYRVVTLTRRSATVGMGVVAIEFRTAKGTKFDAGTAFLHTLGYVISFAVPVLQLISIILMLISEKRQGATDHLLGTVAINHAAHSR</sequence>
<dbReference type="InterPro" id="IPR010432">
    <property type="entry name" value="RDD"/>
</dbReference>
<accession>A0A0U1NH31</accession>
<dbReference type="EMBL" id="CVQV01000002">
    <property type="protein sequence ID" value="CRK74048.1"/>
    <property type="molecule type" value="Genomic_DNA"/>
</dbReference>
<organism evidence="7 8">
    <name type="scientific">Nereida ignava</name>
    <dbReference type="NCBI Taxonomy" id="282199"/>
    <lineage>
        <taxon>Bacteria</taxon>
        <taxon>Pseudomonadati</taxon>
        <taxon>Pseudomonadota</taxon>
        <taxon>Alphaproteobacteria</taxon>
        <taxon>Rhodobacterales</taxon>
        <taxon>Roseobacteraceae</taxon>
        <taxon>Nereida</taxon>
    </lineage>
</organism>
<evidence type="ECO:0000256" key="5">
    <source>
        <dbReference type="SAM" id="Phobius"/>
    </source>
</evidence>
<feature type="domain" description="RDD" evidence="6">
    <location>
        <begin position="20"/>
        <end position="134"/>
    </location>
</feature>
<feature type="transmembrane region" description="Helical" evidence="5">
    <location>
        <begin position="31"/>
        <end position="63"/>
    </location>
</feature>
<evidence type="ECO:0000256" key="2">
    <source>
        <dbReference type="ARBA" id="ARBA00022692"/>
    </source>
</evidence>
<dbReference type="RefSeq" id="WP_048597362.1">
    <property type="nucleotide sequence ID" value="NZ_CBFHGK010000003.1"/>
</dbReference>
<evidence type="ECO:0000259" key="6">
    <source>
        <dbReference type="Pfam" id="PF06271"/>
    </source>
</evidence>
<comment type="subcellular location">
    <subcellularLocation>
        <location evidence="1">Membrane</location>
        <topology evidence="1">Multi-pass membrane protein</topology>
    </subcellularLocation>
</comment>
<evidence type="ECO:0000256" key="3">
    <source>
        <dbReference type="ARBA" id="ARBA00022989"/>
    </source>
</evidence>
<dbReference type="Pfam" id="PF06271">
    <property type="entry name" value="RDD"/>
    <property type="match status" value="1"/>
</dbReference>
<evidence type="ECO:0000313" key="8">
    <source>
        <dbReference type="Proteomes" id="UP000048949"/>
    </source>
</evidence>
<gene>
    <name evidence="7" type="ORF">NIG5292_00072</name>
</gene>
<feature type="transmembrane region" description="Helical" evidence="5">
    <location>
        <begin position="102"/>
        <end position="123"/>
    </location>
</feature>